<feature type="transmembrane region" description="Helical" evidence="1">
    <location>
        <begin position="175"/>
        <end position="195"/>
    </location>
</feature>
<feature type="transmembrane region" description="Helical" evidence="1">
    <location>
        <begin position="216"/>
        <end position="235"/>
    </location>
</feature>
<keyword evidence="1" id="KW-1133">Transmembrane helix</keyword>
<dbReference type="Proteomes" id="UP000663929">
    <property type="component" value="Chromosome"/>
</dbReference>
<dbReference type="EMBL" id="CP071793">
    <property type="protein sequence ID" value="QTD50068.1"/>
    <property type="molecule type" value="Genomic_DNA"/>
</dbReference>
<dbReference type="KEGG" id="scor:J3U87_31170"/>
<dbReference type="Pfam" id="PF05940">
    <property type="entry name" value="NnrS"/>
    <property type="match status" value="1"/>
</dbReference>
<feature type="transmembrane region" description="Helical" evidence="1">
    <location>
        <begin position="60"/>
        <end position="77"/>
    </location>
</feature>
<gene>
    <name evidence="2" type="ORF">J3U87_31170</name>
</gene>
<proteinExistence type="predicted"/>
<dbReference type="RefSeq" id="WP_237379699.1">
    <property type="nucleotide sequence ID" value="NZ_CP071793.1"/>
</dbReference>
<dbReference type="AlphaFoldDB" id="A0A8A4TME9"/>
<evidence type="ECO:0000313" key="3">
    <source>
        <dbReference type="Proteomes" id="UP000663929"/>
    </source>
</evidence>
<accession>A0A8A4TME9</accession>
<protein>
    <submittedName>
        <fullName evidence="2">NnrS family protein</fullName>
    </submittedName>
</protein>
<feature type="transmembrane region" description="Helical" evidence="1">
    <location>
        <begin position="270"/>
        <end position="291"/>
    </location>
</feature>
<feature type="transmembrane region" description="Helical" evidence="1">
    <location>
        <begin position="364"/>
        <end position="387"/>
    </location>
</feature>
<name>A0A8A4TME9_SULCO</name>
<feature type="transmembrane region" description="Helical" evidence="1">
    <location>
        <begin position="89"/>
        <end position="109"/>
    </location>
</feature>
<feature type="transmembrane region" description="Helical" evidence="1">
    <location>
        <begin position="21"/>
        <end position="40"/>
    </location>
</feature>
<keyword evidence="1" id="KW-0472">Membrane</keyword>
<evidence type="ECO:0000256" key="1">
    <source>
        <dbReference type="SAM" id="Phobius"/>
    </source>
</evidence>
<dbReference type="InterPro" id="IPR010266">
    <property type="entry name" value="NnrS"/>
</dbReference>
<keyword evidence="3" id="KW-1185">Reference proteome</keyword>
<feature type="transmembrane region" description="Helical" evidence="1">
    <location>
        <begin position="241"/>
        <end position="258"/>
    </location>
</feature>
<sequence length="398" mass="43686">MADPHVEKQIPAIMGLGFRPLFLAGCTFGMLSLVLWGLALSGTIHFEPFGHALWWHPHEMIFGFCGAIVVGFLLTAVQNWTGVPGLRGIPLLLLVLLWAAGRLLLLGFWDLPAWLVVTTDVSFLPVAGIALAYPLFKVWNARNLFFVPVLLLFAGTNLMSYAGLLGQDPILVKQAYLAAIFLVVLLMVVIGGRVIPFFTARGLGVQKVAPIPLLEWFSLGSVWLLTFLFFLAPLFRLPDGVMSGLFAFAGVCHFVRALRWKTWTTLRVPLLWSLHAGYLFIPFGLILFAVAYAQGNPYASSAIHMLTVGAMGNMILAMVARVSLGHTGRKLQPHPIMSLAFLFLIAAALIRVLFTWILPQSTTLLLNLSIGAWLLGFGIFAAVYWPILTRPRVDGKPG</sequence>
<feature type="transmembrane region" description="Helical" evidence="1">
    <location>
        <begin position="303"/>
        <end position="324"/>
    </location>
</feature>
<evidence type="ECO:0000313" key="2">
    <source>
        <dbReference type="EMBL" id="QTD50068.1"/>
    </source>
</evidence>
<feature type="transmembrane region" description="Helical" evidence="1">
    <location>
        <begin position="143"/>
        <end position="163"/>
    </location>
</feature>
<organism evidence="2 3">
    <name type="scientific">Sulfidibacter corallicola</name>
    <dbReference type="NCBI Taxonomy" id="2818388"/>
    <lineage>
        <taxon>Bacteria</taxon>
        <taxon>Pseudomonadati</taxon>
        <taxon>Acidobacteriota</taxon>
        <taxon>Holophagae</taxon>
        <taxon>Acanthopleuribacterales</taxon>
        <taxon>Acanthopleuribacteraceae</taxon>
        <taxon>Sulfidibacter</taxon>
    </lineage>
</organism>
<reference evidence="2" key="1">
    <citation type="submission" date="2021-03" db="EMBL/GenBank/DDBJ databases">
        <title>Acanthopleuribacteraceae sp. M133.</title>
        <authorList>
            <person name="Wang G."/>
        </authorList>
    </citation>
    <scope>NUCLEOTIDE SEQUENCE</scope>
    <source>
        <strain evidence="2">M133</strain>
    </source>
</reference>
<feature type="transmembrane region" description="Helical" evidence="1">
    <location>
        <begin position="336"/>
        <end position="358"/>
    </location>
</feature>
<feature type="transmembrane region" description="Helical" evidence="1">
    <location>
        <begin position="115"/>
        <end position="136"/>
    </location>
</feature>
<keyword evidence="1" id="KW-0812">Transmembrane</keyword>